<organism evidence="2 3">
    <name type="scientific">Rotaria magnacalcarata</name>
    <dbReference type="NCBI Taxonomy" id="392030"/>
    <lineage>
        <taxon>Eukaryota</taxon>
        <taxon>Metazoa</taxon>
        <taxon>Spiralia</taxon>
        <taxon>Gnathifera</taxon>
        <taxon>Rotifera</taxon>
        <taxon>Eurotatoria</taxon>
        <taxon>Bdelloidea</taxon>
        <taxon>Philodinida</taxon>
        <taxon>Philodinidae</taxon>
        <taxon>Rotaria</taxon>
    </lineage>
</organism>
<dbReference type="InterPro" id="IPR037053">
    <property type="entry name" value="Phage_tail_collar_dom_sf"/>
</dbReference>
<feature type="domain" description="Phage tail collar" evidence="1">
    <location>
        <begin position="502"/>
        <end position="561"/>
    </location>
</feature>
<gene>
    <name evidence="2" type="ORF">MBJ925_LOCUS33774</name>
</gene>
<protein>
    <recommendedName>
        <fullName evidence="1">Phage tail collar domain-containing protein</fullName>
    </recommendedName>
</protein>
<proteinExistence type="predicted"/>
<accession>A0A816YVD3</accession>
<dbReference type="InterPro" id="IPR011083">
    <property type="entry name" value="Phage_tail_collar_dom"/>
</dbReference>
<evidence type="ECO:0000259" key="1">
    <source>
        <dbReference type="Pfam" id="PF07484"/>
    </source>
</evidence>
<dbReference type="SUPFAM" id="SSF88874">
    <property type="entry name" value="Receptor-binding domain of short tail fibre protein gp12"/>
    <property type="match status" value="1"/>
</dbReference>
<name>A0A816YVD3_9BILA</name>
<dbReference type="Proteomes" id="UP000663824">
    <property type="component" value="Unassembled WGS sequence"/>
</dbReference>
<evidence type="ECO:0000313" key="3">
    <source>
        <dbReference type="Proteomes" id="UP000663824"/>
    </source>
</evidence>
<dbReference type="AlphaFoldDB" id="A0A816YVD3"/>
<comment type="caution">
    <text evidence="2">The sequence shown here is derived from an EMBL/GenBank/DDBJ whole genome shotgun (WGS) entry which is preliminary data.</text>
</comment>
<reference evidence="2" key="1">
    <citation type="submission" date="2021-02" db="EMBL/GenBank/DDBJ databases">
        <authorList>
            <person name="Nowell W R."/>
        </authorList>
    </citation>
    <scope>NUCLEOTIDE SEQUENCE</scope>
</reference>
<evidence type="ECO:0000313" key="2">
    <source>
        <dbReference type="EMBL" id="CAF2170202.1"/>
    </source>
</evidence>
<dbReference type="Gene3D" id="3.90.1340.10">
    <property type="entry name" value="Phage tail collar domain"/>
    <property type="match status" value="1"/>
</dbReference>
<dbReference type="Pfam" id="PF07484">
    <property type="entry name" value="Collar"/>
    <property type="match status" value="1"/>
</dbReference>
<sequence length="699" mass="77141">MYSKFSSAQANIGIDYIIDNENDIGNYLILINVVAVSTSSNSATSGTPVMRNDTSRHLLGRKSSLATAIVNIQVLTVFSYQDNQIYVYHALSNENDNAQTPQKWIFYFVPIMLAFQTDNANDEWIFAVNSEIRVKLMLSNPDVEELARRAIIKKYPLSVAQYSKYRDVVPLMIDSLTAYIVRGTNLPVEGVYPYKALHPNQLTMICRFQCSSAENANDIVKKIIDGYYEIEMAFRFAGFKQVSTNMISITSDQLKSVLSKTIADGGNKNAQYIHRNQGTSFLSKYFINVKKMIYMERENANMSSLSSGLNDQFISLLQQGFAFSDQIKLDAKLYEQVWSSSDLNPDTITNEINKLFIYNQTHTENHNYSDNFFNLNEAYVRSSSSSGGGGFFISDLFGISGNGASSSSSSDGKSKTTNAIFSGAEISNRLSQQAIETEWKGQKIIPKSFSVYKLNDITDRLQVAIVAKQLIAESENGAIIRTLNIINKPLSSKSMYSWPLTGEIKLYTGNASSLPKDWLFCHGQALSREEYQRLFSVIGVSFGPGNGQTTFNVPDFRGRFPLGLDSRRNETPGIRHSGASTHTLSINNLPLHAHDKGSFVTTVTGNHGYRVEDPGHNHGGVTGDGPFSKGRYGMIGTGGGGNDNGWHKHTINSGLTGISIVDSGNHTHTIEGYSGTVGSNQPFSIMPPSQTIDFIMFAG</sequence>
<dbReference type="EMBL" id="CAJNRE010018586">
    <property type="protein sequence ID" value="CAF2170202.1"/>
    <property type="molecule type" value="Genomic_DNA"/>
</dbReference>